<dbReference type="InterPro" id="IPR029052">
    <property type="entry name" value="Metallo-depent_PP-like"/>
</dbReference>
<dbReference type="Pfam" id="PF00149">
    <property type="entry name" value="Metallophos"/>
    <property type="match status" value="2"/>
</dbReference>
<dbReference type="GO" id="GO:0003993">
    <property type="term" value="F:acid phosphatase activity"/>
    <property type="evidence" value="ECO:0007669"/>
    <property type="project" value="UniProtKB-EC"/>
</dbReference>
<evidence type="ECO:0000313" key="11">
    <source>
        <dbReference type="Proteomes" id="UP000245119"/>
    </source>
</evidence>
<evidence type="ECO:0000259" key="9">
    <source>
        <dbReference type="Pfam" id="PF00149"/>
    </source>
</evidence>
<keyword evidence="4" id="KW-0732">Signal</keyword>
<evidence type="ECO:0000256" key="4">
    <source>
        <dbReference type="ARBA" id="ARBA00022729"/>
    </source>
</evidence>
<proteinExistence type="predicted"/>
<dbReference type="CDD" id="cd07378">
    <property type="entry name" value="MPP_ACP5"/>
    <property type="match status" value="2"/>
</dbReference>
<sequence length="645" mass="71861">MSTRKNSKHFRHTSPAATGSSPPHSMRRSVWGQGAPDSLRFLAVGDIGGQTLPPYTTHEEIATAVEMTKIADKYSPQFVLELGDNFYTFGVTSVTDRRFNETFEKVFSAHSMQIPWYIIAGNHDHYGNTEAQIQYSHVSSRWHFPYYYYRFNYTIPNSDKVVDFVMLDTILLCESSTPAHAPTPAQQMQFLENALRSSQATYLFVGGHHPVYSVGSHGPTACIVSKVLPLLYKYHVNAYFCGHDHDLQHLQTTHDGVTVDFIVSGAGHEVSTSTAHLHAVPSDSLKFHWADSHAPGGFVYAETTTAHTTFYFIDSNGKSLYSTTLSPRVPPADIIGCLAVDSLRFLVIGDMGGLPTWPYTTFVEVGTAEEMGKIADLYSPQFVLELGDNFYYDGVKNVQDKRFEVTFENVYKADSLKKIPWYLVAGNHDHNGNVSAQIAYSKVSQRWNFPDYYYPLSFAIPNTNTSLDIVMMDTVLLCGNSGYDSAHTQPTGPEDKIKADEQWEFIQKSLQGSKAMYLFTAGHFPVYSVAEHGPTDCLVSQLLPLLYKTHASGHMCGHDHNLQHLQTAEAGITLDFILSGSANFIDESMAHETAVPPGSLKFHWADITKLGGFVYAEATSKNMTITYMEANGKILYKTTVFPRKV</sequence>
<evidence type="ECO:0000256" key="5">
    <source>
        <dbReference type="ARBA" id="ARBA00022801"/>
    </source>
</evidence>
<name>A0A2T7NQQ0_POMCA</name>
<evidence type="ECO:0000256" key="8">
    <source>
        <dbReference type="SAM" id="MobiDB-lite"/>
    </source>
</evidence>
<organism evidence="10 11">
    <name type="scientific">Pomacea canaliculata</name>
    <name type="common">Golden apple snail</name>
    <dbReference type="NCBI Taxonomy" id="400727"/>
    <lineage>
        <taxon>Eukaryota</taxon>
        <taxon>Metazoa</taxon>
        <taxon>Spiralia</taxon>
        <taxon>Lophotrochozoa</taxon>
        <taxon>Mollusca</taxon>
        <taxon>Gastropoda</taxon>
        <taxon>Caenogastropoda</taxon>
        <taxon>Architaenioglossa</taxon>
        <taxon>Ampullarioidea</taxon>
        <taxon>Ampullariidae</taxon>
        <taxon>Pomacea</taxon>
    </lineage>
</organism>
<dbReference type="PANTHER" id="PTHR10161">
    <property type="entry name" value="TARTRATE-RESISTANT ACID PHOSPHATASE TYPE 5"/>
    <property type="match status" value="1"/>
</dbReference>
<evidence type="ECO:0000256" key="2">
    <source>
        <dbReference type="ARBA" id="ARBA00012646"/>
    </source>
</evidence>
<dbReference type="EC" id="3.1.3.2" evidence="2"/>
<dbReference type="Gene3D" id="3.60.21.10">
    <property type="match status" value="2"/>
</dbReference>
<feature type="domain" description="Calcineurin-like phosphoesterase" evidence="9">
    <location>
        <begin position="343"/>
        <end position="561"/>
    </location>
</feature>
<reference evidence="10 11" key="1">
    <citation type="submission" date="2018-04" db="EMBL/GenBank/DDBJ databases">
        <title>The genome of golden apple snail Pomacea canaliculata provides insight into stress tolerance and invasive adaptation.</title>
        <authorList>
            <person name="Liu C."/>
            <person name="Liu B."/>
            <person name="Ren Y."/>
            <person name="Zhang Y."/>
            <person name="Wang H."/>
            <person name="Li S."/>
            <person name="Jiang F."/>
            <person name="Yin L."/>
            <person name="Zhang G."/>
            <person name="Qian W."/>
            <person name="Fan W."/>
        </authorList>
    </citation>
    <scope>NUCLEOTIDE SEQUENCE [LARGE SCALE GENOMIC DNA]</scope>
    <source>
        <strain evidence="10">SZHN2017</strain>
        <tissue evidence="10">Muscle</tissue>
    </source>
</reference>
<evidence type="ECO:0000256" key="3">
    <source>
        <dbReference type="ARBA" id="ARBA00015822"/>
    </source>
</evidence>
<keyword evidence="11" id="KW-1185">Reference proteome</keyword>
<dbReference type="PANTHER" id="PTHR10161:SF14">
    <property type="entry name" value="TARTRATE-RESISTANT ACID PHOSPHATASE TYPE 5"/>
    <property type="match status" value="1"/>
</dbReference>
<dbReference type="InterPro" id="IPR004843">
    <property type="entry name" value="Calcineurin-like_PHP"/>
</dbReference>
<dbReference type="AlphaFoldDB" id="A0A2T7NQQ0"/>
<protein>
    <recommendedName>
        <fullName evidence="3">Tartrate-resistant acid phosphatase type 5</fullName>
        <ecNumber evidence="2">3.1.3.2</ecNumber>
    </recommendedName>
    <alternativeName>
        <fullName evidence="7">Tartrate-resistant acid ATPase</fullName>
    </alternativeName>
    <alternativeName>
        <fullName evidence="6">Type 5 acid phosphatase</fullName>
    </alternativeName>
</protein>
<dbReference type="Proteomes" id="UP000245119">
    <property type="component" value="Linkage Group LG10"/>
</dbReference>
<evidence type="ECO:0000256" key="7">
    <source>
        <dbReference type="ARBA" id="ARBA00031589"/>
    </source>
</evidence>
<dbReference type="OrthoDB" id="411211at2759"/>
<dbReference type="SUPFAM" id="SSF56300">
    <property type="entry name" value="Metallo-dependent phosphatases"/>
    <property type="match status" value="2"/>
</dbReference>
<evidence type="ECO:0000256" key="1">
    <source>
        <dbReference type="ARBA" id="ARBA00000032"/>
    </source>
</evidence>
<dbReference type="STRING" id="400727.A0A2T7NQQ0"/>
<feature type="region of interest" description="Disordered" evidence="8">
    <location>
        <begin position="1"/>
        <end position="30"/>
    </location>
</feature>
<feature type="domain" description="Calcineurin-like phosphoesterase" evidence="9">
    <location>
        <begin position="39"/>
        <end position="246"/>
    </location>
</feature>
<gene>
    <name evidence="10" type="ORF">C0Q70_16772</name>
</gene>
<comment type="catalytic activity">
    <reaction evidence="1">
        <text>a phosphate monoester + H2O = an alcohol + phosphate</text>
        <dbReference type="Rhea" id="RHEA:15017"/>
        <dbReference type="ChEBI" id="CHEBI:15377"/>
        <dbReference type="ChEBI" id="CHEBI:30879"/>
        <dbReference type="ChEBI" id="CHEBI:43474"/>
        <dbReference type="ChEBI" id="CHEBI:67140"/>
        <dbReference type="EC" id="3.1.3.2"/>
    </reaction>
</comment>
<dbReference type="InterPro" id="IPR051558">
    <property type="entry name" value="Metallophosphoesterase_PAP"/>
</dbReference>
<evidence type="ECO:0000313" key="10">
    <source>
        <dbReference type="EMBL" id="PVD23500.1"/>
    </source>
</evidence>
<dbReference type="EMBL" id="PZQS01000010">
    <property type="protein sequence ID" value="PVD23500.1"/>
    <property type="molecule type" value="Genomic_DNA"/>
</dbReference>
<accession>A0A2T7NQQ0</accession>
<keyword evidence="5" id="KW-0378">Hydrolase</keyword>
<feature type="compositionally biased region" description="Basic residues" evidence="8">
    <location>
        <begin position="1"/>
        <end position="12"/>
    </location>
</feature>
<dbReference type="InterPro" id="IPR024927">
    <property type="entry name" value="Acid_PPase"/>
</dbReference>
<dbReference type="FunFam" id="3.60.21.10:FF:000062">
    <property type="entry name" value="Tartrate-resistant acid phosphatase type 5"/>
    <property type="match status" value="2"/>
</dbReference>
<evidence type="ECO:0000256" key="6">
    <source>
        <dbReference type="ARBA" id="ARBA00029999"/>
    </source>
</evidence>
<comment type="caution">
    <text evidence="10">The sequence shown here is derived from an EMBL/GenBank/DDBJ whole genome shotgun (WGS) entry which is preliminary data.</text>
</comment>